<evidence type="ECO:0000256" key="2">
    <source>
        <dbReference type="ARBA" id="ARBA00023015"/>
    </source>
</evidence>
<evidence type="ECO:0000313" key="6">
    <source>
        <dbReference type="EMBL" id="ALS34177.1"/>
    </source>
</evidence>
<dbReference type="SMART" id="SM00738">
    <property type="entry name" value="NGN"/>
    <property type="match status" value="1"/>
</dbReference>
<gene>
    <name evidence="4 6" type="primary">rfaH</name>
    <name evidence="6" type="ORF">PTRA_a3172</name>
</gene>
<dbReference type="SUPFAM" id="SSF82679">
    <property type="entry name" value="N-utilization substance G protein NusG, N-terminal domain"/>
    <property type="match status" value="1"/>
</dbReference>
<keyword evidence="4" id="KW-0238">DNA-binding</keyword>
<comment type="similarity">
    <text evidence="4">Belongs to the RfaH family.</text>
</comment>
<organism evidence="6">
    <name type="scientific">Pseudoalteromonas translucida KMM 520</name>
    <dbReference type="NCBI Taxonomy" id="1315283"/>
    <lineage>
        <taxon>Bacteria</taxon>
        <taxon>Pseudomonadati</taxon>
        <taxon>Pseudomonadota</taxon>
        <taxon>Gammaproteobacteria</taxon>
        <taxon>Alteromonadales</taxon>
        <taxon>Pseudoalteromonadaceae</taxon>
        <taxon>Pseudoalteromonas</taxon>
    </lineage>
</organism>
<evidence type="ECO:0000313" key="7">
    <source>
        <dbReference type="Proteomes" id="UP000065261"/>
    </source>
</evidence>
<evidence type="ECO:0000259" key="5">
    <source>
        <dbReference type="SMART" id="SM00738"/>
    </source>
</evidence>
<dbReference type="Pfam" id="PF02357">
    <property type="entry name" value="NusG"/>
    <property type="match status" value="1"/>
</dbReference>
<comment type="function">
    <text evidence="4">Enhances distal genes transcription elongation in a specialized subset of operons that encode extracytoplasmic components.</text>
</comment>
<dbReference type="Gene3D" id="3.30.70.940">
    <property type="entry name" value="NusG, N-terminal domain"/>
    <property type="match status" value="1"/>
</dbReference>
<dbReference type="AlphaFoldDB" id="A0A0U2X2B7"/>
<dbReference type="PATRIC" id="fig|1315283.4.peg.2765"/>
<dbReference type="InterPro" id="IPR006645">
    <property type="entry name" value="NGN-like_dom"/>
</dbReference>
<dbReference type="InterPro" id="IPR043425">
    <property type="entry name" value="NusG-like"/>
</dbReference>
<dbReference type="NCBIfam" id="NF006534">
    <property type="entry name" value="PRK09014.1"/>
    <property type="match status" value="1"/>
</dbReference>
<protein>
    <recommendedName>
        <fullName evidence="4">Transcription antitermination protein RfaH</fullName>
    </recommendedName>
</protein>
<dbReference type="PANTHER" id="PTHR30265:SF7">
    <property type="entry name" value="TRANSCRIPTION ANTITERMINATION PROTEIN RFAH"/>
    <property type="match status" value="1"/>
</dbReference>
<dbReference type="Proteomes" id="UP000065261">
    <property type="component" value="Chromosome I"/>
</dbReference>
<keyword evidence="2 4" id="KW-0805">Transcription regulation</keyword>
<sequence>MESWYLVVCKPRQEERAQVNLKNQGIASFFPKLTTEKLVKGRRTVKQSALFPGYVFVCLEAENGNFFAVKNTRGVSGFVTYGAAYQRVPVELINQLKAERSHSHESQIPKSGDLVSVNNDSFKNIDAIYKEPDGDIRSILFINLLNKQIEISVSNQAISKI</sequence>
<keyword evidence="1 4" id="KW-0889">Transcription antitermination</keyword>
<dbReference type="GO" id="GO:0003677">
    <property type="term" value="F:DNA binding"/>
    <property type="evidence" value="ECO:0007669"/>
    <property type="project" value="UniProtKB-UniRule"/>
</dbReference>
<dbReference type="EMBL" id="CP011034">
    <property type="protein sequence ID" value="ALS34177.1"/>
    <property type="molecule type" value="Genomic_DNA"/>
</dbReference>
<dbReference type="OrthoDB" id="9790639at2"/>
<dbReference type="InterPro" id="IPR010215">
    <property type="entry name" value="Transcription_antiterm_RfaH"/>
</dbReference>
<reference evidence="6 7" key="1">
    <citation type="submission" date="2015-03" db="EMBL/GenBank/DDBJ databases">
        <authorList>
            <person name="Murphy D."/>
        </authorList>
    </citation>
    <scope>NUCLEOTIDE SEQUENCE [LARGE SCALE GENOMIC DNA]</scope>
    <source>
        <strain evidence="6 7">KMM 520</strain>
    </source>
</reference>
<name>A0A0U2X2B7_9GAMM</name>
<comment type="subunit">
    <text evidence="4">Interacts with both the nontemplate DNA and the RNA polymerase (RNAP).</text>
</comment>
<dbReference type="KEGG" id="ptn:PTRA_a3172"/>
<dbReference type="GO" id="GO:0006354">
    <property type="term" value="P:DNA-templated transcription elongation"/>
    <property type="evidence" value="ECO:0007669"/>
    <property type="project" value="InterPro"/>
</dbReference>
<accession>A0A0U2X2B7</accession>
<evidence type="ECO:0000256" key="4">
    <source>
        <dbReference type="HAMAP-Rule" id="MF_00951"/>
    </source>
</evidence>
<dbReference type="PANTHER" id="PTHR30265">
    <property type="entry name" value="RHO-INTERACTING TRANSCRIPTION TERMINATION FACTOR NUSG"/>
    <property type="match status" value="1"/>
</dbReference>
<dbReference type="RefSeq" id="WP_058374213.1">
    <property type="nucleotide sequence ID" value="NZ_CP011034.1"/>
</dbReference>
<dbReference type="GO" id="GO:0005829">
    <property type="term" value="C:cytosol"/>
    <property type="evidence" value="ECO:0007669"/>
    <property type="project" value="TreeGrafter"/>
</dbReference>
<dbReference type="HAMAP" id="MF_00951">
    <property type="entry name" value="RfaH"/>
    <property type="match status" value="1"/>
</dbReference>
<dbReference type="GO" id="GO:0001073">
    <property type="term" value="F:transcription antitermination factor activity, DNA binding"/>
    <property type="evidence" value="ECO:0007669"/>
    <property type="project" value="UniProtKB-UniRule"/>
</dbReference>
<dbReference type="InterPro" id="IPR036735">
    <property type="entry name" value="NGN_dom_sf"/>
</dbReference>
<dbReference type="NCBIfam" id="TIGR01955">
    <property type="entry name" value="RfaH"/>
    <property type="match status" value="1"/>
</dbReference>
<evidence type="ECO:0000256" key="3">
    <source>
        <dbReference type="ARBA" id="ARBA00023163"/>
    </source>
</evidence>
<proteinExistence type="inferred from homology"/>
<dbReference type="CDD" id="cd09892">
    <property type="entry name" value="NGN_SP_RfaH"/>
    <property type="match status" value="1"/>
</dbReference>
<evidence type="ECO:0000256" key="1">
    <source>
        <dbReference type="ARBA" id="ARBA00022814"/>
    </source>
</evidence>
<feature type="domain" description="NusG-like N-terminal" evidence="5">
    <location>
        <begin position="1"/>
        <end position="100"/>
    </location>
</feature>
<keyword evidence="3 4" id="KW-0804">Transcription</keyword>